<dbReference type="SMART" id="SM00420">
    <property type="entry name" value="HTH_DEOR"/>
    <property type="match status" value="1"/>
</dbReference>
<dbReference type="InterPro" id="IPR037171">
    <property type="entry name" value="NagB/RpiA_transferase-like"/>
</dbReference>
<dbReference type="PANTHER" id="PTHR30363:SF44">
    <property type="entry name" value="AGA OPERON TRANSCRIPTIONAL REPRESSOR-RELATED"/>
    <property type="match status" value="1"/>
</dbReference>
<evidence type="ECO:0000313" key="10">
    <source>
        <dbReference type="Proteomes" id="UP000245607"/>
    </source>
</evidence>
<proteinExistence type="predicted"/>
<organism evidence="5 8">
    <name type="scientific">Ligilactobacillus salivarius</name>
    <dbReference type="NCBI Taxonomy" id="1624"/>
    <lineage>
        <taxon>Bacteria</taxon>
        <taxon>Bacillati</taxon>
        <taxon>Bacillota</taxon>
        <taxon>Bacilli</taxon>
        <taxon>Lactobacillales</taxon>
        <taxon>Lactobacillaceae</taxon>
        <taxon>Ligilactobacillus</taxon>
    </lineage>
</organism>
<dbReference type="InterPro" id="IPR050313">
    <property type="entry name" value="Carb_Metab_HTH_regulators"/>
</dbReference>
<dbReference type="GO" id="GO:0003700">
    <property type="term" value="F:DNA-binding transcription factor activity"/>
    <property type="evidence" value="ECO:0007669"/>
    <property type="project" value="InterPro"/>
</dbReference>
<evidence type="ECO:0000313" key="9">
    <source>
        <dbReference type="Proteomes" id="UP000244552"/>
    </source>
</evidence>
<dbReference type="Pfam" id="PF08220">
    <property type="entry name" value="HTH_DeoR"/>
    <property type="match status" value="1"/>
</dbReference>
<name>A0A089QFT1_9LACO</name>
<dbReference type="KEGG" id="lsj:LSJ_2208"/>
<dbReference type="InterPro" id="IPR036388">
    <property type="entry name" value="WH-like_DNA-bd_sf"/>
</dbReference>
<dbReference type="RefSeq" id="WP_003699362.1">
    <property type="nucleotide sequence ID" value="NZ_CBCRTQ010000021.1"/>
</dbReference>
<dbReference type="InterPro" id="IPR001034">
    <property type="entry name" value="DeoR_HTH"/>
</dbReference>
<reference evidence="5 8" key="1">
    <citation type="journal article" date="2014" name="BMC Genomics">
        <title>Unusual genome complexity in Lactobacillus salivarius JCM1046.</title>
        <authorList>
            <person name="Raftis E.J."/>
            <person name="Forde B.M."/>
            <person name="Claesson M.J."/>
            <person name="O'Toole P.W."/>
        </authorList>
    </citation>
    <scope>NUCLEOTIDE SEQUENCE [LARGE SCALE GENOMIC DNA]</scope>
    <source>
        <strain evidence="5 8">JCM1046</strain>
        <plasmid evidence="5 8">pMP1046A</plasmid>
    </source>
</reference>
<keyword evidence="3" id="KW-0804">Transcription</keyword>
<dbReference type="PANTHER" id="PTHR30363">
    <property type="entry name" value="HTH-TYPE TRANSCRIPTIONAL REGULATOR SRLR-RELATED"/>
    <property type="match status" value="1"/>
</dbReference>
<dbReference type="Gene3D" id="1.10.10.10">
    <property type="entry name" value="Winged helix-like DNA-binding domain superfamily/Winged helix DNA-binding domain"/>
    <property type="match status" value="1"/>
</dbReference>
<dbReference type="GO" id="GO:0003677">
    <property type="term" value="F:DNA binding"/>
    <property type="evidence" value="ECO:0007669"/>
    <property type="project" value="UniProtKB-KW"/>
</dbReference>
<evidence type="ECO:0000313" key="7">
    <source>
        <dbReference type="EMBL" id="PWG51688.1"/>
    </source>
</evidence>
<gene>
    <name evidence="7" type="ORF">DB362_07720</name>
    <name evidence="6" type="ORF">DBP89_09790</name>
    <name evidence="5" type="ORF">LSJ_2208</name>
</gene>
<dbReference type="EMBL" id="CP007647">
    <property type="protein sequence ID" value="AIR11615.1"/>
    <property type="molecule type" value="Genomic_DNA"/>
</dbReference>
<dbReference type="SUPFAM" id="SSF100950">
    <property type="entry name" value="NagB/RpiA/CoA transferase-like"/>
    <property type="match status" value="1"/>
</dbReference>
<evidence type="ECO:0000313" key="5">
    <source>
        <dbReference type="EMBL" id="AIR11615.1"/>
    </source>
</evidence>
<dbReference type="SMART" id="SM01134">
    <property type="entry name" value="DeoRC"/>
    <property type="match status" value="1"/>
</dbReference>
<dbReference type="InterPro" id="IPR036390">
    <property type="entry name" value="WH_DNA-bd_sf"/>
</dbReference>
<accession>A0A089QFT1</accession>
<evidence type="ECO:0000313" key="8">
    <source>
        <dbReference type="Proteomes" id="UP000029488"/>
    </source>
</evidence>
<sequence length="266" mass="29656">MDMLERHAEILKQVKEKGTVKISELSKELNTSRETIRKDIYILDKKQKLSSIRGGATFLKKGIEETRYGQRTVLDVIEKKEIAKLALNYIKDGNTIFLDYGTSVVELAKAIESSPLHDITVITNSLNVVDIFRYSTKNSLILLGGGLRSEEGSLSGPLTLTNIDNLYCNVGFFGCSGLSIQSGITNHYFSEVEVSKKMLSHSMNKVLLADHDKFNQIALYKTADVSELDVIITDKKTPLDIINKYKHIGIPVINSSSKIKLSTLKD</sequence>
<dbReference type="Proteomes" id="UP000244552">
    <property type="component" value="Unassembled WGS sequence"/>
</dbReference>
<dbReference type="Proteomes" id="UP000029488">
    <property type="component" value="Plasmid pMP1046A"/>
</dbReference>
<dbReference type="EMBL" id="QFAS01000008">
    <property type="protein sequence ID" value="PWG51688.1"/>
    <property type="molecule type" value="Genomic_DNA"/>
</dbReference>
<evidence type="ECO:0000256" key="3">
    <source>
        <dbReference type="ARBA" id="ARBA00023163"/>
    </source>
</evidence>
<keyword evidence="2" id="KW-0238">DNA-binding</keyword>
<geneLocation type="plasmid" evidence="5 8">
    <name>pMP1046A</name>
</geneLocation>
<keyword evidence="5" id="KW-0614">Plasmid</keyword>
<dbReference type="PROSITE" id="PS00894">
    <property type="entry name" value="HTH_DEOR_1"/>
    <property type="match status" value="1"/>
</dbReference>
<evidence type="ECO:0000256" key="1">
    <source>
        <dbReference type="ARBA" id="ARBA00023015"/>
    </source>
</evidence>
<dbReference type="Pfam" id="PF00455">
    <property type="entry name" value="DeoRC"/>
    <property type="match status" value="1"/>
</dbReference>
<evidence type="ECO:0000259" key="4">
    <source>
        <dbReference type="PROSITE" id="PS51000"/>
    </source>
</evidence>
<dbReference type="Gene3D" id="3.40.50.1360">
    <property type="match status" value="1"/>
</dbReference>
<protein>
    <submittedName>
        <fullName evidence="5">DeoR family transcriptional regulator</fullName>
    </submittedName>
    <submittedName>
        <fullName evidence="6">DeoR/GlpR transcriptional regulator</fullName>
    </submittedName>
</protein>
<evidence type="ECO:0000256" key="2">
    <source>
        <dbReference type="ARBA" id="ARBA00023125"/>
    </source>
</evidence>
<evidence type="ECO:0000313" key="6">
    <source>
        <dbReference type="EMBL" id="PTR94416.1"/>
    </source>
</evidence>
<dbReference type="Proteomes" id="UP000245607">
    <property type="component" value="Unassembled WGS sequence"/>
</dbReference>
<reference evidence="7 10" key="3">
    <citation type="submission" date="2018-05" db="EMBL/GenBank/DDBJ databases">
        <title>Lactobacillus salivarius genome sequencing and assembly.</title>
        <authorList>
            <person name="Audisio C."/>
            <person name="Albarracin L."/>
            <person name="Torres M.J."/>
            <person name="Hebert E.M."/>
            <person name="Saavedra L."/>
        </authorList>
    </citation>
    <scope>NUCLEOTIDE SEQUENCE [LARGE SCALE GENOMIC DNA]</scope>
    <source>
        <strain evidence="7 10">A3iob</strain>
    </source>
</reference>
<dbReference type="EMBL" id="QAGV01000019">
    <property type="protein sequence ID" value="PTR94416.1"/>
    <property type="molecule type" value="Genomic_DNA"/>
</dbReference>
<keyword evidence="1" id="KW-0805">Transcription regulation</keyword>
<dbReference type="SUPFAM" id="SSF46785">
    <property type="entry name" value="Winged helix' DNA-binding domain"/>
    <property type="match status" value="1"/>
</dbReference>
<dbReference type="InterPro" id="IPR018356">
    <property type="entry name" value="Tscrpt_reg_HTH_DeoR_CS"/>
</dbReference>
<dbReference type="InterPro" id="IPR014036">
    <property type="entry name" value="DeoR-like_C"/>
</dbReference>
<dbReference type="AlphaFoldDB" id="A0A089QFT1"/>
<reference evidence="6 9" key="2">
    <citation type="journal article" date="2018" name="Genome Announc.">
        <title>Fifty-Six Draft Genome Sequences of 10 Lactobacillus Species from 22 Commercial Dietary Supplements.</title>
        <authorList>
            <person name="Gangiredla J."/>
            <person name="Barnaba T.J."/>
            <person name="Mammel M.K."/>
            <person name="Lacher D.W."/>
            <person name="Elkins C.A."/>
            <person name="Lampel K.A."/>
            <person name="Whitehouse C.A."/>
            <person name="Tartera C."/>
        </authorList>
    </citation>
    <scope>NUCLEOTIDE SEQUENCE [LARGE SCALE GENOMIC DNA]</scope>
    <source>
        <strain evidence="6 9">DS11_12</strain>
    </source>
</reference>
<feature type="domain" description="HTH deoR-type" evidence="4">
    <location>
        <begin position="3"/>
        <end position="58"/>
    </location>
</feature>
<dbReference type="PROSITE" id="PS51000">
    <property type="entry name" value="HTH_DEOR_2"/>
    <property type="match status" value="1"/>
</dbReference>